<accession>A0A0J6Z182</accession>
<name>A0A0J6Z182_BACCE</name>
<dbReference type="PROSITE" id="PS51257">
    <property type="entry name" value="PROKAR_LIPOPROTEIN"/>
    <property type="match status" value="1"/>
</dbReference>
<dbReference type="EMBL" id="JYFW01000044">
    <property type="protein sequence ID" value="KMP12968.1"/>
    <property type="molecule type" value="Genomic_DNA"/>
</dbReference>
<proteinExistence type="predicted"/>
<sequence>MKRLWFVILFFITMLTGCSVKDVNWYPISQEVMATTPKELPFPISYPTKLPFEVDSITVTNENAEHVTVVYSSEDNQNLIVEITRGKDVFPQKSLQKINTFDKTRQAFNHQKNESHYIYWNENDVHYQIYSSNENKKQLTNDELCTVQKSFSVK</sequence>
<dbReference type="Proteomes" id="UP000036243">
    <property type="component" value="Unassembled WGS sequence"/>
</dbReference>
<organism evidence="1 2">
    <name type="scientific">Bacillus cereus</name>
    <dbReference type="NCBI Taxonomy" id="1396"/>
    <lineage>
        <taxon>Bacteria</taxon>
        <taxon>Bacillati</taxon>
        <taxon>Bacillota</taxon>
        <taxon>Bacilli</taxon>
        <taxon>Bacillales</taxon>
        <taxon>Bacillaceae</taxon>
        <taxon>Bacillus</taxon>
        <taxon>Bacillus cereus group</taxon>
    </lineage>
</organism>
<comment type="caution">
    <text evidence="1">The sequence shown here is derived from an EMBL/GenBank/DDBJ whole genome shotgun (WGS) entry which is preliminary data.</text>
</comment>
<reference evidence="1 2" key="1">
    <citation type="submission" date="2015-02" db="EMBL/GenBank/DDBJ databases">
        <title>Evolution of B. cereus sensu lato: Distribution, horizontal transfer and duplication of chromosomal virulence genes.</title>
        <authorList>
            <person name="Boehm M.-E."/>
            <person name="Huptas C."/>
            <person name="Krey V.M."/>
            <person name="Scherer S."/>
        </authorList>
    </citation>
    <scope>NUCLEOTIDE SEQUENCE [LARGE SCALE GENOMIC DNA]</scope>
    <source>
        <strain evidence="1 2">#17</strain>
    </source>
</reference>
<dbReference type="AlphaFoldDB" id="A0A0J6Z182"/>
<protein>
    <submittedName>
        <fullName evidence="1">Uncharacterized protein</fullName>
    </submittedName>
</protein>
<gene>
    <name evidence="1" type="ORF">TQ94_29360</name>
</gene>
<dbReference type="RefSeq" id="WP_000827038.1">
    <property type="nucleotide sequence ID" value="NZ_AP022908.1"/>
</dbReference>
<evidence type="ECO:0000313" key="2">
    <source>
        <dbReference type="Proteomes" id="UP000036243"/>
    </source>
</evidence>
<evidence type="ECO:0000313" key="1">
    <source>
        <dbReference type="EMBL" id="KMP12968.1"/>
    </source>
</evidence>